<dbReference type="InterPro" id="IPR017451">
    <property type="entry name" value="F-box-assoc_interact_dom"/>
</dbReference>
<protein>
    <submittedName>
        <fullName evidence="2">F-box protein</fullName>
    </submittedName>
</protein>
<gene>
    <name evidence="2" type="ORF">V5N11_007333</name>
</gene>
<evidence type="ECO:0000313" key="2">
    <source>
        <dbReference type="EMBL" id="KAL1213970.1"/>
    </source>
</evidence>
<accession>A0ABD1BHJ0</accession>
<dbReference type="EMBL" id="JBANAX010000325">
    <property type="protein sequence ID" value="KAL1213970.1"/>
    <property type="molecule type" value="Genomic_DNA"/>
</dbReference>
<evidence type="ECO:0000259" key="1">
    <source>
        <dbReference type="Pfam" id="PF08268"/>
    </source>
</evidence>
<dbReference type="Pfam" id="PF08268">
    <property type="entry name" value="FBA_3"/>
    <property type="match status" value="1"/>
</dbReference>
<proteinExistence type="predicted"/>
<feature type="domain" description="F-box associated beta-propeller type 3" evidence="1">
    <location>
        <begin position="12"/>
        <end position="106"/>
    </location>
</feature>
<sequence>MRISKDDEDVVRVIFNPSTGQYAILPPDLRTKTYRNYGGFLGFDPIGKQFKVLVLNYERDVDDELLYHILTLGTENVTWREIICPFTYGERSEKICINGVSYYIAADPDKE</sequence>
<organism evidence="2 3">
    <name type="scientific">Cardamine amara subsp. amara</name>
    <dbReference type="NCBI Taxonomy" id="228776"/>
    <lineage>
        <taxon>Eukaryota</taxon>
        <taxon>Viridiplantae</taxon>
        <taxon>Streptophyta</taxon>
        <taxon>Embryophyta</taxon>
        <taxon>Tracheophyta</taxon>
        <taxon>Spermatophyta</taxon>
        <taxon>Magnoliopsida</taxon>
        <taxon>eudicotyledons</taxon>
        <taxon>Gunneridae</taxon>
        <taxon>Pentapetalae</taxon>
        <taxon>rosids</taxon>
        <taxon>malvids</taxon>
        <taxon>Brassicales</taxon>
        <taxon>Brassicaceae</taxon>
        <taxon>Cardamineae</taxon>
        <taxon>Cardamine</taxon>
    </lineage>
</organism>
<dbReference type="PANTHER" id="PTHR31111:SF130">
    <property type="entry name" value="F-BOX ASSOCIATED UBIQUITINATION EFFECTOR FAMILY PROTEIN"/>
    <property type="match status" value="1"/>
</dbReference>
<keyword evidence="3" id="KW-1185">Reference proteome</keyword>
<evidence type="ECO:0000313" key="3">
    <source>
        <dbReference type="Proteomes" id="UP001558713"/>
    </source>
</evidence>
<dbReference type="AlphaFoldDB" id="A0ABD1BHJ0"/>
<comment type="caution">
    <text evidence="2">The sequence shown here is derived from an EMBL/GenBank/DDBJ whole genome shotgun (WGS) entry which is preliminary data.</text>
</comment>
<dbReference type="PANTHER" id="PTHR31111">
    <property type="entry name" value="BNAA05G37150D PROTEIN-RELATED"/>
    <property type="match status" value="1"/>
</dbReference>
<reference evidence="2 3" key="1">
    <citation type="submission" date="2024-04" db="EMBL/GenBank/DDBJ databases">
        <title>Genome assembly C_amara_ONT_v2.</title>
        <authorList>
            <person name="Yant L."/>
            <person name="Moore C."/>
            <person name="Slenker M."/>
        </authorList>
    </citation>
    <scope>NUCLEOTIDE SEQUENCE [LARGE SCALE GENOMIC DNA]</scope>
    <source>
        <tissue evidence="2">Leaf</tissue>
    </source>
</reference>
<dbReference type="NCBIfam" id="TIGR01640">
    <property type="entry name" value="F_box_assoc_1"/>
    <property type="match status" value="1"/>
</dbReference>
<dbReference type="InterPro" id="IPR013187">
    <property type="entry name" value="F-box-assoc_dom_typ3"/>
</dbReference>
<name>A0ABD1BHJ0_CARAN</name>
<dbReference type="Proteomes" id="UP001558713">
    <property type="component" value="Unassembled WGS sequence"/>
</dbReference>